<sequence>MVVDLHCHTRLSDGSVTVDELIVLAKERGVTALAVTDHDTVSGVSRAVLFGKQHGVEVVPGIELSCYDRARGKKVHLLGYYMDRMEKLEGLCKSAWLSQHDWAERVIDKVAAHYPITRDMVLRRAQGSANIYRQHVMHALLDAGFADGFFGKTYQALFQKKTGLAWVDKAYPEIYGVIDEVHAAGGLAVVAHPGEYDSFALIEELAQKNLLDGIECWHPHHSQGDTERGIALAERYGLLMTGGTDFHGMYTDTPRPVGSFLTPAGQLKKMKAWKAARRGS</sequence>
<evidence type="ECO:0000313" key="3">
    <source>
        <dbReference type="Proteomes" id="UP000249377"/>
    </source>
</evidence>
<organism evidence="2 3">
    <name type="scientific">Hydrogeniiclostridium mannosilyticum</name>
    <dbReference type="NCBI Taxonomy" id="2764322"/>
    <lineage>
        <taxon>Bacteria</taxon>
        <taxon>Bacillati</taxon>
        <taxon>Bacillota</taxon>
        <taxon>Clostridia</taxon>
        <taxon>Eubacteriales</taxon>
        <taxon>Acutalibacteraceae</taxon>
        <taxon>Hydrogeniiclostridium</taxon>
    </lineage>
</organism>
<dbReference type="PANTHER" id="PTHR42924">
    <property type="entry name" value="EXONUCLEASE"/>
    <property type="match status" value="1"/>
</dbReference>
<dbReference type="EMBL" id="QLYR01000009">
    <property type="protein sequence ID" value="RAQ22751.1"/>
    <property type="molecule type" value="Genomic_DNA"/>
</dbReference>
<dbReference type="SUPFAM" id="SSF89550">
    <property type="entry name" value="PHP domain-like"/>
    <property type="match status" value="1"/>
</dbReference>
<dbReference type="CDD" id="cd07438">
    <property type="entry name" value="PHP_HisPPase_AMP"/>
    <property type="match status" value="1"/>
</dbReference>
<accession>A0A328UBY7</accession>
<dbReference type="Gene3D" id="3.20.20.140">
    <property type="entry name" value="Metal-dependent hydrolases"/>
    <property type="match status" value="1"/>
</dbReference>
<protein>
    <submittedName>
        <fullName evidence="2">PHP domain-containing protein</fullName>
    </submittedName>
</protein>
<dbReference type="InterPro" id="IPR004013">
    <property type="entry name" value="PHP_dom"/>
</dbReference>
<proteinExistence type="predicted"/>
<dbReference type="PANTHER" id="PTHR42924:SF3">
    <property type="entry name" value="POLYMERASE_HISTIDINOL PHOSPHATASE N-TERMINAL DOMAIN-CONTAINING PROTEIN"/>
    <property type="match status" value="1"/>
</dbReference>
<dbReference type="Pfam" id="PF02811">
    <property type="entry name" value="PHP"/>
    <property type="match status" value="1"/>
</dbReference>
<name>A0A328UBY7_9FIRM</name>
<dbReference type="Proteomes" id="UP000249377">
    <property type="component" value="Unassembled WGS sequence"/>
</dbReference>
<gene>
    <name evidence="2" type="ORF">DPQ25_11465</name>
</gene>
<keyword evidence="3" id="KW-1185">Reference proteome</keyword>
<reference evidence="2 3" key="1">
    <citation type="submission" date="2018-06" db="EMBL/GenBank/DDBJ databases">
        <title>Noncontiguous genome sequence of Ruminococcaceae bacterium ASD2818.</title>
        <authorList>
            <person name="Chaplin A.V."/>
            <person name="Sokolova S.R."/>
            <person name="Kochetkova T.O."/>
            <person name="Goltsov A.Y."/>
            <person name="Trofimov D.Y."/>
            <person name="Efimov B.A."/>
        </authorList>
    </citation>
    <scope>NUCLEOTIDE SEQUENCE [LARGE SCALE GENOMIC DNA]</scope>
    <source>
        <strain evidence="2 3">ASD2818</strain>
    </source>
</reference>
<feature type="domain" description="Polymerase/histidinol phosphatase N-terminal" evidence="1">
    <location>
        <begin position="3"/>
        <end position="68"/>
    </location>
</feature>
<dbReference type="Gene3D" id="1.10.150.650">
    <property type="match status" value="1"/>
</dbReference>
<dbReference type="InterPro" id="IPR016195">
    <property type="entry name" value="Pol/histidinol_Pase-like"/>
</dbReference>
<evidence type="ECO:0000313" key="2">
    <source>
        <dbReference type="EMBL" id="RAQ22751.1"/>
    </source>
</evidence>
<dbReference type="GO" id="GO:0004534">
    <property type="term" value="F:5'-3' RNA exonuclease activity"/>
    <property type="evidence" value="ECO:0007669"/>
    <property type="project" value="TreeGrafter"/>
</dbReference>
<evidence type="ECO:0000259" key="1">
    <source>
        <dbReference type="SMART" id="SM00481"/>
    </source>
</evidence>
<dbReference type="SMART" id="SM00481">
    <property type="entry name" value="POLIIIAc"/>
    <property type="match status" value="1"/>
</dbReference>
<dbReference type="InterPro" id="IPR003141">
    <property type="entry name" value="Pol/His_phosphatase_N"/>
</dbReference>
<dbReference type="RefSeq" id="WP_112333315.1">
    <property type="nucleotide sequence ID" value="NZ_JADPHD010000002.1"/>
</dbReference>
<dbReference type="AlphaFoldDB" id="A0A328UBY7"/>
<comment type="caution">
    <text evidence="2">The sequence shown here is derived from an EMBL/GenBank/DDBJ whole genome shotgun (WGS) entry which is preliminary data.</text>
</comment>
<dbReference type="GO" id="GO:0035312">
    <property type="term" value="F:5'-3' DNA exonuclease activity"/>
    <property type="evidence" value="ECO:0007669"/>
    <property type="project" value="TreeGrafter"/>
</dbReference>
<dbReference type="InterPro" id="IPR052018">
    <property type="entry name" value="PHP_domain"/>
</dbReference>